<proteinExistence type="inferred from homology"/>
<comment type="subcellular location">
    <subcellularLocation>
        <location evidence="2">Cytoplasm</location>
    </subcellularLocation>
</comment>
<comment type="catalytic activity">
    <reaction evidence="1">
        <text>S-ubiquitinyl-[E2 ubiquitin-conjugating enzyme]-L-cysteine + [acceptor protein]-L-lysine = [E2 ubiquitin-conjugating enzyme]-L-cysteine + N(6)-ubiquitinyl-[acceptor protein]-L-lysine.</text>
        <dbReference type="EC" id="2.3.2.27"/>
    </reaction>
</comment>
<evidence type="ECO:0000256" key="9">
    <source>
        <dbReference type="ARBA" id="ARBA00022771"/>
    </source>
</evidence>
<dbReference type="InterPro" id="IPR057634">
    <property type="entry name" value="PAH_ZNF598/HEL2"/>
</dbReference>
<comment type="caution">
    <text evidence="15">The sequence shown here is derived from an EMBL/GenBank/DDBJ whole genome shotgun (WGS) entry which is preliminary data.</text>
</comment>
<evidence type="ECO:0000256" key="4">
    <source>
        <dbReference type="ARBA" id="ARBA00012483"/>
    </source>
</evidence>
<dbReference type="AlphaFoldDB" id="A0A4T0WW64"/>
<dbReference type="Pfam" id="PF25447">
    <property type="entry name" value="RING_ZNF598"/>
    <property type="match status" value="1"/>
</dbReference>
<keyword evidence="16" id="KW-1185">Reference proteome</keyword>
<dbReference type="InterPro" id="IPR044288">
    <property type="entry name" value="ZNF598/HEL2"/>
</dbReference>
<gene>
    <name evidence="15" type="ORF">CANINC_004590</name>
</gene>
<organism evidence="15 16">
    <name type="scientific">Pichia inconspicua</name>
    <dbReference type="NCBI Taxonomy" id="52247"/>
    <lineage>
        <taxon>Eukaryota</taxon>
        <taxon>Fungi</taxon>
        <taxon>Dikarya</taxon>
        <taxon>Ascomycota</taxon>
        <taxon>Saccharomycotina</taxon>
        <taxon>Pichiomycetes</taxon>
        <taxon>Pichiales</taxon>
        <taxon>Pichiaceae</taxon>
        <taxon>Pichia</taxon>
    </lineage>
</organism>
<dbReference type="InterPro" id="IPR056437">
    <property type="entry name" value="Znf-C2H2_ZNF598/HEL2"/>
</dbReference>
<evidence type="ECO:0000313" key="16">
    <source>
        <dbReference type="Proteomes" id="UP000307173"/>
    </source>
</evidence>
<dbReference type="SUPFAM" id="SSF57850">
    <property type="entry name" value="RING/U-box"/>
    <property type="match status" value="1"/>
</dbReference>
<dbReference type="Pfam" id="PF23202">
    <property type="entry name" value="PAH_ZNF598"/>
    <property type="match status" value="1"/>
</dbReference>
<evidence type="ECO:0000256" key="11">
    <source>
        <dbReference type="ARBA" id="ARBA00035113"/>
    </source>
</evidence>
<dbReference type="GO" id="GO:0005737">
    <property type="term" value="C:cytoplasm"/>
    <property type="evidence" value="ECO:0007669"/>
    <property type="project" value="UniProtKB-SubCell"/>
</dbReference>
<keyword evidence="7" id="KW-0808">Transferase</keyword>
<evidence type="ECO:0000256" key="2">
    <source>
        <dbReference type="ARBA" id="ARBA00004496"/>
    </source>
</evidence>
<dbReference type="STRING" id="52247.A0A4T0WW64"/>
<protein>
    <recommendedName>
        <fullName evidence="4">RING-type E3 ubiquitin transferase</fullName>
        <ecNumber evidence="4">2.3.2.27</ecNumber>
    </recommendedName>
</protein>
<feature type="region of interest" description="Disordered" evidence="13">
    <location>
        <begin position="1"/>
        <end position="41"/>
    </location>
</feature>
<dbReference type="SMART" id="SM00355">
    <property type="entry name" value="ZnF_C2H2"/>
    <property type="match status" value="4"/>
</dbReference>
<keyword evidence="9 12" id="KW-0863">Zinc-finger</keyword>
<evidence type="ECO:0000256" key="1">
    <source>
        <dbReference type="ARBA" id="ARBA00000900"/>
    </source>
</evidence>
<evidence type="ECO:0000256" key="10">
    <source>
        <dbReference type="ARBA" id="ARBA00022833"/>
    </source>
</evidence>
<keyword evidence="6" id="KW-0597">Phosphoprotein</keyword>
<dbReference type="GO" id="GO:0008270">
    <property type="term" value="F:zinc ion binding"/>
    <property type="evidence" value="ECO:0007669"/>
    <property type="project" value="UniProtKB-KW"/>
</dbReference>
<feature type="compositionally biased region" description="Low complexity" evidence="13">
    <location>
        <begin position="18"/>
        <end position="31"/>
    </location>
</feature>
<dbReference type="OrthoDB" id="3838338at2759"/>
<evidence type="ECO:0000256" key="6">
    <source>
        <dbReference type="ARBA" id="ARBA00022553"/>
    </source>
</evidence>
<dbReference type="PANTHER" id="PTHR22938">
    <property type="entry name" value="ZINC FINGER PROTEIN 598"/>
    <property type="match status" value="1"/>
</dbReference>
<evidence type="ECO:0000256" key="5">
    <source>
        <dbReference type="ARBA" id="ARBA00022490"/>
    </source>
</evidence>
<keyword evidence="8" id="KW-0479">Metal-binding</keyword>
<dbReference type="Proteomes" id="UP000307173">
    <property type="component" value="Unassembled WGS sequence"/>
</dbReference>
<keyword evidence="10" id="KW-0862">Zinc</keyword>
<name>A0A4T0WW64_9ASCO</name>
<dbReference type="InterPro" id="IPR013083">
    <property type="entry name" value="Znf_RING/FYVE/PHD"/>
</dbReference>
<dbReference type="GO" id="GO:0072344">
    <property type="term" value="P:rescue of stalled ribosome"/>
    <property type="evidence" value="ECO:0007669"/>
    <property type="project" value="InterPro"/>
</dbReference>
<evidence type="ECO:0000256" key="7">
    <source>
        <dbReference type="ARBA" id="ARBA00022679"/>
    </source>
</evidence>
<dbReference type="Pfam" id="PF23230">
    <property type="entry name" value="zf-C2H2_13"/>
    <property type="match status" value="1"/>
</dbReference>
<sequence length="653" mass="73452">MSTRFKNKFSPTTKQYYSSLSTSTGNDSDSGTSEEESAAQNHHGNDGNHVCLICAENIKIVSLSSCNHPICHLCSFRNIALYKKNQCLLCRTESPKFVFTENLEAQKFDDIKKTDLLPSFKNDHGIRFTSDYAKDETMRLLEYRCPVKSCSMAGIRMNNFKELNNHVKDVHNKFYCELCAKFKKAFVSELPLMGRKQLYTHQTKGDNAGFKGHPDCKFCPNKRFYSEDELNVHLRDSHEKCHVCQQLEPNDPQYFKNYDHLFQHFKSAHYTCNVQSCLDQKFVVFADEFELQTHLATEHSALYGNNILFSGNSSSFTVPRKKFSKKEEINTNNNELKKKRLEERAKHYLNYSNDLFEKFVKANTKYSNQEITVSQLVNEYHDIFKDSKDVDFSLLFYELSGMYPKNSNLSKDLEAIYKPEMEKKDFTEKFPLLPGSERALDTSSWGQSNISKSRSKLKINSAGSNVDMPALPTIGTPTFGNSSNNGNSNKSSKTVLKTRGISNNIPINGYSIPGYNPISNMTPKAPKPVWGSVSNNGSSSSLASSLSGSSSPISAKKNSAFPALPTVVTKKSVPVKVGTRVDEKLFPSLPSEQPKKVIPRVNPISNSKGSWDQSSFVTNDTTDSFDMNDLGASLKAVKKGKKGKKIVYQLSLN</sequence>
<dbReference type="EMBL" id="SELW01000657">
    <property type="protein sequence ID" value="TID14919.1"/>
    <property type="molecule type" value="Genomic_DNA"/>
</dbReference>
<dbReference type="GO" id="GO:0016567">
    <property type="term" value="P:protein ubiquitination"/>
    <property type="evidence" value="ECO:0007669"/>
    <property type="project" value="TreeGrafter"/>
</dbReference>
<dbReference type="GO" id="GO:0043022">
    <property type="term" value="F:ribosome binding"/>
    <property type="evidence" value="ECO:0007669"/>
    <property type="project" value="TreeGrafter"/>
</dbReference>
<dbReference type="PROSITE" id="PS50089">
    <property type="entry name" value="ZF_RING_2"/>
    <property type="match status" value="1"/>
</dbReference>
<accession>A0A4T0WW64</accession>
<evidence type="ECO:0000256" key="13">
    <source>
        <dbReference type="SAM" id="MobiDB-lite"/>
    </source>
</evidence>
<dbReference type="EC" id="2.3.2.27" evidence="4"/>
<dbReference type="InterPro" id="IPR001841">
    <property type="entry name" value="Znf_RING"/>
</dbReference>
<dbReference type="PANTHER" id="PTHR22938:SF0">
    <property type="entry name" value="E3 UBIQUITIN-PROTEIN LIGASE ZNF598"/>
    <property type="match status" value="1"/>
</dbReference>
<dbReference type="GO" id="GO:0061630">
    <property type="term" value="F:ubiquitin protein ligase activity"/>
    <property type="evidence" value="ECO:0007669"/>
    <property type="project" value="UniProtKB-EC"/>
</dbReference>
<evidence type="ECO:0000256" key="12">
    <source>
        <dbReference type="PROSITE-ProRule" id="PRU00175"/>
    </source>
</evidence>
<dbReference type="CDD" id="cd16615">
    <property type="entry name" value="RING-HC_ZNF598"/>
    <property type="match status" value="1"/>
</dbReference>
<evidence type="ECO:0000256" key="8">
    <source>
        <dbReference type="ARBA" id="ARBA00022723"/>
    </source>
</evidence>
<evidence type="ECO:0000256" key="3">
    <source>
        <dbReference type="ARBA" id="ARBA00004906"/>
    </source>
</evidence>
<feature type="domain" description="RING-type" evidence="14">
    <location>
        <begin position="51"/>
        <end position="91"/>
    </location>
</feature>
<dbReference type="Gene3D" id="3.30.40.10">
    <property type="entry name" value="Zinc/RING finger domain, C3HC4 (zinc finger)"/>
    <property type="match status" value="1"/>
</dbReference>
<reference evidence="15 16" key="1">
    <citation type="journal article" date="2019" name="Front. Genet.">
        <title>Whole-Genome Sequencing of the Opportunistic Yeast Pathogen Candida inconspicua Uncovers Its Hybrid Origin.</title>
        <authorList>
            <person name="Mixao V."/>
            <person name="Hansen A.P."/>
            <person name="Saus E."/>
            <person name="Boekhout T."/>
            <person name="Lass-Florl C."/>
            <person name="Gabaldon T."/>
        </authorList>
    </citation>
    <scope>NUCLEOTIDE SEQUENCE [LARGE SCALE GENOMIC DNA]</scope>
    <source>
        <strain evidence="15 16">CBS 180</strain>
    </source>
</reference>
<feature type="compositionally biased region" description="Polar residues" evidence="13">
    <location>
        <begin position="1"/>
        <end position="17"/>
    </location>
</feature>
<keyword evidence="5" id="KW-0963">Cytoplasm</keyword>
<evidence type="ECO:0000313" key="15">
    <source>
        <dbReference type="EMBL" id="TID14919.1"/>
    </source>
</evidence>
<evidence type="ECO:0000259" key="14">
    <source>
        <dbReference type="PROSITE" id="PS50089"/>
    </source>
</evidence>
<dbReference type="InterPro" id="IPR041888">
    <property type="entry name" value="RING-HC_ZNF598/HEL2"/>
</dbReference>
<dbReference type="InterPro" id="IPR013087">
    <property type="entry name" value="Znf_C2H2_type"/>
</dbReference>
<comment type="similarity">
    <text evidence="11">Belongs to the ZNF598/HEL2 family.</text>
</comment>
<comment type="pathway">
    <text evidence="3">Protein modification; protein ubiquitination.</text>
</comment>